<reference evidence="1" key="2">
    <citation type="submission" date="2020-09" db="EMBL/GenBank/DDBJ databases">
        <authorList>
            <person name="Sun Q."/>
            <person name="Zhou Y."/>
        </authorList>
    </citation>
    <scope>NUCLEOTIDE SEQUENCE</scope>
    <source>
        <strain evidence="1">CGMCC 1.15763</strain>
    </source>
</reference>
<evidence type="ECO:0000313" key="1">
    <source>
        <dbReference type="EMBL" id="GGG97344.1"/>
    </source>
</evidence>
<gene>
    <name evidence="1" type="ORF">GCM10011416_14140</name>
</gene>
<sequence>MILPHPETDFSTNILVVASDIIKELQKHKTSVLLEKIMDSFLKKDIKRTPDLFIKSITFLYSFGLIEYSNYKVKLIPKEPKYQQQNLF</sequence>
<name>A0A917MDQ9_9FLAO</name>
<dbReference type="EMBL" id="BMJW01000002">
    <property type="protein sequence ID" value="GGG97344.1"/>
    <property type="molecule type" value="Genomic_DNA"/>
</dbReference>
<evidence type="ECO:0000313" key="2">
    <source>
        <dbReference type="Proteomes" id="UP000633278"/>
    </source>
</evidence>
<organism evidence="1 2">
    <name type="scientific">Polaribacter pacificus</name>
    <dbReference type="NCBI Taxonomy" id="1775173"/>
    <lineage>
        <taxon>Bacteria</taxon>
        <taxon>Pseudomonadati</taxon>
        <taxon>Bacteroidota</taxon>
        <taxon>Flavobacteriia</taxon>
        <taxon>Flavobacteriales</taxon>
        <taxon>Flavobacteriaceae</taxon>
    </lineage>
</organism>
<comment type="caution">
    <text evidence="1">The sequence shown here is derived from an EMBL/GenBank/DDBJ whole genome shotgun (WGS) entry which is preliminary data.</text>
</comment>
<keyword evidence="2" id="KW-1185">Reference proteome</keyword>
<accession>A0A917MDQ9</accession>
<dbReference type="AlphaFoldDB" id="A0A917MDQ9"/>
<dbReference type="RefSeq" id="WP_188598623.1">
    <property type="nucleotide sequence ID" value="NZ_BMJW01000002.1"/>
</dbReference>
<proteinExistence type="predicted"/>
<protein>
    <submittedName>
        <fullName evidence="1">Uncharacterized protein</fullName>
    </submittedName>
</protein>
<reference evidence="1" key="1">
    <citation type="journal article" date="2014" name="Int. J. Syst. Evol. Microbiol.">
        <title>Complete genome sequence of Corynebacterium casei LMG S-19264T (=DSM 44701T), isolated from a smear-ripened cheese.</title>
        <authorList>
            <consortium name="US DOE Joint Genome Institute (JGI-PGF)"/>
            <person name="Walter F."/>
            <person name="Albersmeier A."/>
            <person name="Kalinowski J."/>
            <person name="Ruckert C."/>
        </authorList>
    </citation>
    <scope>NUCLEOTIDE SEQUENCE</scope>
    <source>
        <strain evidence="1">CGMCC 1.15763</strain>
    </source>
</reference>
<dbReference type="Proteomes" id="UP000633278">
    <property type="component" value="Unassembled WGS sequence"/>
</dbReference>